<dbReference type="OrthoDB" id="1735038at2759"/>
<evidence type="ECO:0000256" key="4">
    <source>
        <dbReference type="ARBA" id="ARBA00022801"/>
    </source>
</evidence>
<feature type="non-terminal residue" evidence="6">
    <location>
        <position position="1"/>
    </location>
</feature>
<reference evidence="6 7" key="1">
    <citation type="submission" date="2016-07" db="EMBL/GenBank/DDBJ databases">
        <title>Pervasive Adenine N6-methylation of Active Genes in Fungi.</title>
        <authorList>
            <consortium name="DOE Joint Genome Institute"/>
            <person name="Mondo S.J."/>
            <person name="Dannebaum R.O."/>
            <person name="Kuo R.C."/>
            <person name="Labutti K."/>
            <person name="Haridas S."/>
            <person name="Kuo A."/>
            <person name="Salamov A."/>
            <person name="Ahrendt S.R."/>
            <person name="Lipzen A."/>
            <person name="Sullivan W."/>
            <person name="Andreopoulos W.B."/>
            <person name="Clum A."/>
            <person name="Lindquist E."/>
            <person name="Daum C."/>
            <person name="Ramamoorthy G.K."/>
            <person name="Gryganskyi A."/>
            <person name="Culley D."/>
            <person name="Magnuson J.K."/>
            <person name="James T.Y."/>
            <person name="O'Malley M.A."/>
            <person name="Stajich J.E."/>
            <person name="Spatafora J.W."/>
            <person name="Visel A."/>
            <person name="Grigoriev I.V."/>
        </authorList>
    </citation>
    <scope>NUCLEOTIDE SEQUENCE [LARGE SCALE GENOMIC DNA]</scope>
    <source>
        <strain evidence="6 7">NRRL 3301</strain>
    </source>
</reference>
<evidence type="ECO:0000256" key="3">
    <source>
        <dbReference type="ARBA" id="ARBA00022729"/>
    </source>
</evidence>
<sequence>CYSTHHPNNYMFTNTQNSYRAWMYQVCTDFGYWQSGNVPAGQPTIVSRKLQIELNMRQCEYYFGLKDLPAVDANNEKYGGWNIKLNRTIWVDGEWDPWRTLSVNS</sequence>
<protein>
    <submittedName>
        <fullName evidence="6">Uncharacterized protein</fullName>
    </submittedName>
</protein>
<dbReference type="EMBL" id="MCGT01000051">
    <property type="protein sequence ID" value="ORX44015.1"/>
    <property type="molecule type" value="Genomic_DNA"/>
</dbReference>
<dbReference type="PANTHER" id="PTHR11010:SF23">
    <property type="entry name" value="SERINE PEPTIDASE"/>
    <property type="match status" value="1"/>
</dbReference>
<comment type="caution">
    <text evidence="6">The sequence shown here is derived from an EMBL/GenBank/DDBJ whole genome shotgun (WGS) entry which is preliminary data.</text>
</comment>
<evidence type="ECO:0000256" key="1">
    <source>
        <dbReference type="ARBA" id="ARBA00011079"/>
    </source>
</evidence>
<evidence type="ECO:0000256" key="2">
    <source>
        <dbReference type="ARBA" id="ARBA00022670"/>
    </source>
</evidence>
<dbReference type="AlphaFoldDB" id="A0A1X2G3Q0"/>
<feature type="non-terminal residue" evidence="6">
    <location>
        <position position="105"/>
    </location>
</feature>
<dbReference type="GO" id="GO:0008239">
    <property type="term" value="F:dipeptidyl-peptidase activity"/>
    <property type="evidence" value="ECO:0007669"/>
    <property type="project" value="TreeGrafter"/>
</dbReference>
<gene>
    <name evidence="6" type="ORF">DM01DRAFT_237133</name>
</gene>
<organism evidence="6 7">
    <name type="scientific">Hesseltinella vesiculosa</name>
    <dbReference type="NCBI Taxonomy" id="101127"/>
    <lineage>
        <taxon>Eukaryota</taxon>
        <taxon>Fungi</taxon>
        <taxon>Fungi incertae sedis</taxon>
        <taxon>Mucoromycota</taxon>
        <taxon>Mucoromycotina</taxon>
        <taxon>Mucoromycetes</taxon>
        <taxon>Mucorales</taxon>
        <taxon>Cunninghamellaceae</taxon>
        <taxon>Hesseltinella</taxon>
    </lineage>
</organism>
<dbReference type="Proteomes" id="UP000242146">
    <property type="component" value="Unassembled WGS sequence"/>
</dbReference>
<evidence type="ECO:0000256" key="5">
    <source>
        <dbReference type="ARBA" id="ARBA00023180"/>
    </source>
</evidence>
<evidence type="ECO:0000313" key="6">
    <source>
        <dbReference type="EMBL" id="ORX44015.1"/>
    </source>
</evidence>
<accession>A0A1X2G3Q0</accession>
<dbReference type="GO" id="GO:0006508">
    <property type="term" value="P:proteolysis"/>
    <property type="evidence" value="ECO:0007669"/>
    <property type="project" value="UniProtKB-KW"/>
</dbReference>
<keyword evidence="7" id="KW-1185">Reference proteome</keyword>
<keyword evidence="2" id="KW-0645">Protease</keyword>
<proteinExistence type="inferred from homology"/>
<name>A0A1X2G3Q0_9FUNG</name>
<dbReference type="InterPro" id="IPR008758">
    <property type="entry name" value="Peptidase_S28"/>
</dbReference>
<keyword evidence="5" id="KW-0325">Glycoprotein</keyword>
<dbReference type="Pfam" id="PF05577">
    <property type="entry name" value="Peptidase_S28"/>
    <property type="match status" value="1"/>
</dbReference>
<evidence type="ECO:0000313" key="7">
    <source>
        <dbReference type="Proteomes" id="UP000242146"/>
    </source>
</evidence>
<keyword evidence="4" id="KW-0378">Hydrolase</keyword>
<comment type="similarity">
    <text evidence="1">Belongs to the peptidase S28 family.</text>
</comment>
<dbReference type="InterPro" id="IPR029058">
    <property type="entry name" value="AB_hydrolase_fold"/>
</dbReference>
<dbReference type="PANTHER" id="PTHR11010">
    <property type="entry name" value="PROTEASE S28 PRO-X CARBOXYPEPTIDASE-RELATED"/>
    <property type="match status" value="1"/>
</dbReference>
<dbReference type="GO" id="GO:0070008">
    <property type="term" value="F:serine-type exopeptidase activity"/>
    <property type="evidence" value="ECO:0007669"/>
    <property type="project" value="InterPro"/>
</dbReference>
<keyword evidence="3" id="KW-0732">Signal</keyword>
<dbReference type="Gene3D" id="3.40.50.1820">
    <property type="entry name" value="alpha/beta hydrolase"/>
    <property type="match status" value="1"/>
</dbReference>